<gene>
    <name evidence="2" type="ORF">PV367_02350</name>
</gene>
<name>A0AAJ2PK33_9ACTN</name>
<reference evidence="2" key="1">
    <citation type="journal article" date="2023" name="Microb. Genom.">
        <title>Mesoterricola silvestris gen. nov., sp. nov., Mesoterricola sediminis sp. nov., Geothrix oryzae sp. nov., Geothrix edaphica sp. nov., Geothrix rubra sp. nov., and Geothrix limicola sp. nov., six novel members of Acidobacteriota isolated from soils.</title>
        <authorList>
            <person name="Weisberg A.J."/>
            <person name="Pearce E."/>
            <person name="Kramer C.G."/>
            <person name="Chang J.H."/>
            <person name="Clarke C.R."/>
        </authorList>
    </citation>
    <scope>NUCLEOTIDE SEQUENCE</scope>
    <source>
        <strain evidence="2">ND06-05F</strain>
    </source>
</reference>
<dbReference type="RefSeq" id="WP_319688911.1">
    <property type="nucleotide sequence ID" value="NZ_JARAWN010000007.1"/>
</dbReference>
<dbReference type="PANTHER" id="PTHR43591">
    <property type="entry name" value="METHYLTRANSFERASE"/>
    <property type="match status" value="1"/>
</dbReference>
<protein>
    <submittedName>
        <fullName evidence="2">Class I SAM-dependent methyltransferase</fullName>
    </submittedName>
</protein>
<evidence type="ECO:0000259" key="1">
    <source>
        <dbReference type="Pfam" id="PF08241"/>
    </source>
</evidence>
<dbReference type="Gene3D" id="3.40.50.150">
    <property type="entry name" value="Vaccinia Virus protein VP39"/>
    <property type="match status" value="1"/>
</dbReference>
<evidence type="ECO:0000313" key="3">
    <source>
        <dbReference type="Proteomes" id="UP001273589"/>
    </source>
</evidence>
<dbReference type="InterPro" id="IPR029063">
    <property type="entry name" value="SAM-dependent_MTases_sf"/>
</dbReference>
<dbReference type="Pfam" id="PF08241">
    <property type="entry name" value="Methyltransf_11"/>
    <property type="match status" value="1"/>
</dbReference>
<dbReference type="AlphaFoldDB" id="A0AAJ2PK33"/>
<dbReference type="InterPro" id="IPR013216">
    <property type="entry name" value="Methyltransf_11"/>
</dbReference>
<dbReference type="GO" id="GO:0008757">
    <property type="term" value="F:S-adenosylmethionine-dependent methyltransferase activity"/>
    <property type="evidence" value="ECO:0007669"/>
    <property type="project" value="InterPro"/>
</dbReference>
<dbReference type="EMBL" id="JARAWN010000007">
    <property type="protein sequence ID" value="MDX3128664.1"/>
    <property type="molecule type" value="Genomic_DNA"/>
</dbReference>
<sequence>MVRANPAGARRPYVLDGVRRHTIPLREHQRLRWNASMTHDGSADHLERNRRFWDDEASAWHGPLARDHWAQAEPTWGLWATPESRVSVLPDGIDGMRTLELGCGTAYVSAWLARAGAHPVGIDLSEKQLATARAMQAEFGIGFPLVLGNAEEVPYKDNTFGLAISEYGASLWCDPYRWIPEAARLLVPGGRLVFMRYSPLFALCLSSAGSVSTALSREQFGLARLHRGNHVQFVLPHGEMLRLLRSCGFVVEDLVEIQAPQPAHRNYSEVSADWARQWPSEEIWKARLAG</sequence>
<keyword evidence="2" id="KW-0489">Methyltransferase</keyword>
<feature type="domain" description="Methyltransferase type 11" evidence="1">
    <location>
        <begin position="99"/>
        <end position="194"/>
    </location>
</feature>
<accession>A0AAJ2PK33</accession>
<dbReference type="GO" id="GO:0032259">
    <property type="term" value="P:methylation"/>
    <property type="evidence" value="ECO:0007669"/>
    <property type="project" value="UniProtKB-KW"/>
</dbReference>
<keyword evidence="2" id="KW-0808">Transferase</keyword>
<dbReference type="SUPFAM" id="SSF53335">
    <property type="entry name" value="S-adenosyl-L-methionine-dependent methyltransferases"/>
    <property type="match status" value="1"/>
</dbReference>
<dbReference type="PANTHER" id="PTHR43591:SF24">
    <property type="entry name" value="2-METHOXY-6-POLYPRENYL-1,4-BENZOQUINOL METHYLASE, MITOCHONDRIAL"/>
    <property type="match status" value="1"/>
</dbReference>
<dbReference type="Proteomes" id="UP001273589">
    <property type="component" value="Unassembled WGS sequence"/>
</dbReference>
<evidence type="ECO:0000313" key="2">
    <source>
        <dbReference type="EMBL" id="MDX3128664.1"/>
    </source>
</evidence>
<comment type="caution">
    <text evidence="2">The sequence shown here is derived from an EMBL/GenBank/DDBJ whole genome shotgun (WGS) entry which is preliminary data.</text>
</comment>
<organism evidence="2 3">
    <name type="scientific">Streptomyces europaeiscabiei</name>
    <dbReference type="NCBI Taxonomy" id="146819"/>
    <lineage>
        <taxon>Bacteria</taxon>
        <taxon>Bacillati</taxon>
        <taxon>Actinomycetota</taxon>
        <taxon>Actinomycetes</taxon>
        <taxon>Kitasatosporales</taxon>
        <taxon>Streptomycetaceae</taxon>
        <taxon>Streptomyces</taxon>
    </lineage>
</organism>
<proteinExistence type="predicted"/>
<dbReference type="CDD" id="cd02440">
    <property type="entry name" value="AdoMet_MTases"/>
    <property type="match status" value="1"/>
</dbReference>